<sequence length="98" mass="10819">SCGSAASLPASLDSIGLNLDRKTAEPLELHVSDKALPCHLVSNSYPSDSHTTHSEDSRLALAIKKRPIELLRENSRKNEKKMKLVQTLAQEDSCYMEV</sequence>
<accession>A0A091ERE4</accession>
<feature type="non-terminal residue" evidence="1">
    <location>
        <position position="98"/>
    </location>
</feature>
<name>A0A091ERE4_CORBR</name>
<evidence type="ECO:0000313" key="1">
    <source>
        <dbReference type="EMBL" id="KFO59137.1"/>
    </source>
</evidence>
<evidence type="ECO:0000313" key="2">
    <source>
        <dbReference type="Proteomes" id="UP000052976"/>
    </source>
</evidence>
<dbReference type="AlphaFoldDB" id="A0A091ERE4"/>
<keyword evidence="2" id="KW-1185">Reference proteome</keyword>
<proteinExistence type="predicted"/>
<feature type="non-terminal residue" evidence="1">
    <location>
        <position position="1"/>
    </location>
</feature>
<reference evidence="1 2" key="1">
    <citation type="submission" date="2014-04" db="EMBL/GenBank/DDBJ databases">
        <title>Genome evolution of avian class.</title>
        <authorList>
            <person name="Zhang G."/>
            <person name="Li C."/>
        </authorList>
    </citation>
    <scope>NUCLEOTIDE SEQUENCE [LARGE SCALE GENOMIC DNA]</scope>
    <source>
        <strain evidence="1">BGI_N302</strain>
    </source>
</reference>
<dbReference type="EMBL" id="KK718885">
    <property type="protein sequence ID" value="KFO59137.1"/>
    <property type="molecule type" value="Genomic_DNA"/>
</dbReference>
<gene>
    <name evidence="1" type="ORF">N302_11961</name>
</gene>
<dbReference type="Proteomes" id="UP000052976">
    <property type="component" value="Unassembled WGS sequence"/>
</dbReference>
<protein>
    <submittedName>
        <fullName evidence="1">Uncharacterized protein</fullName>
    </submittedName>
</protein>
<organism evidence="1 2">
    <name type="scientific">Corvus brachyrhynchos</name>
    <name type="common">American crow</name>
    <dbReference type="NCBI Taxonomy" id="85066"/>
    <lineage>
        <taxon>Eukaryota</taxon>
        <taxon>Metazoa</taxon>
        <taxon>Chordata</taxon>
        <taxon>Craniata</taxon>
        <taxon>Vertebrata</taxon>
        <taxon>Euteleostomi</taxon>
        <taxon>Archelosauria</taxon>
        <taxon>Archosauria</taxon>
        <taxon>Dinosauria</taxon>
        <taxon>Saurischia</taxon>
        <taxon>Theropoda</taxon>
        <taxon>Coelurosauria</taxon>
        <taxon>Aves</taxon>
        <taxon>Neognathae</taxon>
        <taxon>Neoaves</taxon>
        <taxon>Telluraves</taxon>
        <taxon>Australaves</taxon>
        <taxon>Passeriformes</taxon>
        <taxon>Corvoidea</taxon>
        <taxon>Corvidae</taxon>
        <taxon>Corvus</taxon>
    </lineage>
</organism>